<reference evidence="1" key="2">
    <citation type="journal article" date="2021" name="PeerJ">
        <title>Extensive microbial diversity within the chicken gut microbiome revealed by metagenomics and culture.</title>
        <authorList>
            <person name="Gilroy R."/>
            <person name="Ravi A."/>
            <person name="Getino M."/>
            <person name="Pursley I."/>
            <person name="Horton D.L."/>
            <person name="Alikhan N.F."/>
            <person name="Baker D."/>
            <person name="Gharbi K."/>
            <person name="Hall N."/>
            <person name="Watson M."/>
            <person name="Adriaenssens E.M."/>
            <person name="Foster-Nyarko E."/>
            <person name="Jarju S."/>
            <person name="Secka A."/>
            <person name="Antonio M."/>
            <person name="Oren A."/>
            <person name="Chaudhuri R.R."/>
            <person name="La Ragione R."/>
            <person name="Hildebrand F."/>
            <person name="Pallen M.J."/>
        </authorList>
    </citation>
    <scope>NUCLEOTIDE SEQUENCE</scope>
    <source>
        <strain evidence="1">ChiHjej13B12-12457</strain>
    </source>
</reference>
<proteinExistence type="predicted"/>
<dbReference type="Gene3D" id="3.40.30.10">
    <property type="entry name" value="Glutaredoxin"/>
    <property type="match status" value="1"/>
</dbReference>
<evidence type="ECO:0000313" key="2">
    <source>
        <dbReference type="Proteomes" id="UP000886744"/>
    </source>
</evidence>
<organism evidence="1 2">
    <name type="scientific">Candidatus Coprenecus avistercoris</name>
    <dbReference type="NCBI Taxonomy" id="2840730"/>
    <lineage>
        <taxon>Bacteria</taxon>
        <taxon>Pseudomonadati</taxon>
        <taxon>Bacteroidota</taxon>
        <taxon>Bacteroidia</taxon>
        <taxon>Bacteroidales</taxon>
        <taxon>Rikenellaceae</taxon>
        <taxon>Rikenellaceae incertae sedis</taxon>
        <taxon>Candidatus Coprenecus</taxon>
    </lineage>
</organism>
<dbReference type="EMBL" id="DVHI01000106">
    <property type="protein sequence ID" value="HIR63579.1"/>
    <property type="molecule type" value="Genomic_DNA"/>
</dbReference>
<protein>
    <submittedName>
        <fullName evidence="1">Glutaredoxin-related protein</fullName>
    </submittedName>
</protein>
<evidence type="ECO:0000313" key="1">
    <source>
        <dbReference type="EMBL" id="HIR63579.1"/>
    </source>
</evidence>
<reference evidence="1" key="1">
    <citation type="submission" date="2020-10" db="EMBL/GenBank/DDBJ databases">
        <authorList>
            <person name="Gilroy R."/>
        </authorList>
    </citation>
    <scope>NUCLEOTIDE SEQUENCE</scope>
    <source>
        <strain evidence="1">ChiHjej13B12-12457</strain>
    </source>
</reference>
<name>A0A9D1J7W4_9BACT</name>
<gene>
    <name evidence="1" type="ORF">IAC94_08710</name>
</gene>
<dbReference type="Proteomes" id="UP000886744">
    <property type="component" value="Unassembled WGS sequence"/>
</dbReference>
<sequence>MIKIYGMPTCPDCTYVEEQIKGNARYQVIDIGAHVKNLKEFLRLRDSSPAFDGARRSGAAGIPCFLLEDGTVTLVPEEAGLRSRPVAEGASCGVDGSGC</sequence>
<accession>A0A9D1J7W4</accession>
<dbReference type="AlphaFoldDB" id="A0A9D1J7W4"/>
<comment type="caution">
    <text evidence="1">The sequence shown here is derived from an EMBL/GenBank/DDBJ whole genome shotgun (WGS) entry which is preliminary data.</text>
</comment>